<dbReference type="PANTHER" id="PTHR36503:SF3">
    <property type="entry name" value="BLR0126 PROTEIN"/>
    <property type="match status" value="1"/>
</dbReference>
<evidence type="ECO:0000313" key="3">
    <source>
        <dbReference type="Proteomes" id="UP000624325"/>
    </source>
</evidence>
<name>A0ABQ4CEP5_9ACTN</name>
<accession>A0ABQ4CEP5</accession>
<evidence type="ECO:0000259" key="1">
    <source>
        <dbReference type="PROSITE" id="PS51819"/>
    </source>
</evidence>
<dbReference type="InterPro" id="IPR029068">
    <property type="entry name" value="Glyas_Bleomycin-R_OHBP_Dase"/>
</dbReference>
<proteinExistence type="predicted"/>
<evidence type="ECO:0000313" key="2">
    <source>
        <dbReference type="EMBL" id="GIF60941.1"/>
    </source>
</evidence>
<dbReference type="RefSeq" id="WP_203707757.1">
    <property type="nucleotide sequence ID" value="NZ_BAAALU010000023.1"/>
</dbReference>
<feature type="domain" description="VOC" evidence="1">
    <location>
        <begin position="4"/>
        <end position="128"/>
    </location>
</feature>
<dbReference type="InterPro" id="IPR037523">
    <property type="entry name" value="VOC_core"/>
</dbReference>
<dbReference type="InterPro" id="IPR004360">
    <property type="entry name" value="Glyas_Fos-R_dOase_dom"/>
</dbReference>
<dbReference type="Proteomes" id="UP000624325">
    <property type="component" value="Unassembled WGS sequence"/>
</dbReference>
<dbReference type="Pfam" id="PF00903">
    <property type="entry name" value="Glyoxalase"/>
    <property type="match status" value="1"/>
</dbReference>
<organism evidence="2 3">
    <name type="scientific">Asanoa iriomotensis</name>
    <dbReference type="NCBI Taxonomy" id="234613"/>
    <lineage>
        <taxon>Bacteria</taxon>
        <taxon>Bacillati</taxon>
        <taxon>Actinomycetota</taxon>
        <taxon>Actinomycetes</taxon>
        <taxon>Micromonosporales</taxon>
        <taxon>Micromonosporaceae</taxon>
        <taxon>Asanoa</taxon>
    </lineage>
</organism>
<dbReference type="EMBL" id="BONC01000082">
    <property type="protein sequence ID" value="GIF60941.1"/>
    <property type="molecule type" value="Genomic_DNA"/>
</dbReference>
<comment type="caution">
    <text evidence="2">The sequence shown here is derived from an EMBL/GenBank/DDBJ whole genome shotgun (WGS) entry which is preliminary data.</text>
</comment>
<dbReference type="Gene3D" id="3.10.180.10">
    <property type="entry name" value="2,3-Dihydroxybiphenyl 1,2-Dioxygenase, domain 1"/>
    <property type="match status" value="1"/>
</dbReference>
<dbReference type="PROSITE" id="PS51819">
    <property type="entry name" value="VOC"/>
    <property type="match status" value="1"/>
</dbReference>
<dbReference type="PANTHER" id="PTHR36503">
    <property type="entry name" value="BLR2520 PROTEIN"/>
    <property type="match status" value="1"/>
</dbReference>
<protein>
    <submittedName>
        <fullName evidence="2">Glyoxalase</fullName>
    </submittedName>
</protein>
<reference evidence="2 3" key="1">
    <citation type="submission" date="2021-01" db="EMBL/GenBank/DDBJ databases">
        <title>Whole genome shotgun sequence of Asanoa iriomotensis NBRC 100142.</title>
        <authorList>
            <person name="Komaki H."/>
            <person name="Tamura T."/>
        </authorList>
    </citation>
    <scope>NUCLEOTIDE SEQUENCE [LARGE SCALE GENOMIC DNA]</scope>
    <source>
        <strain evidence="2 3">NBRC 100142</strain>
    </source>
</reference>
<gene>
    <name evidence="2" type="ORF">Air01nite_70360</name>
</gene>
<dbReference type="SUPFAM" id="SSF54593">
    <property type="entry name" value="Glyoxalase/Bleomycin resistance protein/Dihydroxybiphenyl dioxygenase"/>
    <property type="match status" value="1"/>
</dbReference>
<sequence>MSLHISLFELVVTDMAKSLAFYRALGVSIPESADNEPHVDVALPGGMRLAFDTVETIRSFNPGWQAPTGSPRASLAFRCDSPAEVDEVYARMTRDGWSGVLEPFDAFWGHRYATLHDPDGTGVDLFADLS</sequence>
<keyword evidence="3" id="KW-1185">Reference proteome</keyword>